<evidence type="ECO:0000256" key="2">
    <source>
        <dbReference type="ARBA" id="ARBA00022801"/>
    </source>
</evidence>
<evidence type="ECO:0000256" key="1">
    <source>
        <dbReference type="ARBA" id="ARBA00022723"/>
    </source>
</evidence>
<reference evidence="4 5" key="1">
    <citation type="submission" date="2020-08" db="EMBL/GenBank/DDBJ databases">
        <title>Genomic Encyclopedia of Type Strains, Phase IV (KMG-IV): sequencing the most valuable type-strain genomes for metagenomic binning, comparative biology and taxonomic classification.</title>
        <authorList>
            <person name="Goeker M."/>
        </authorList>
    </citation>
    <scope>NUCLEOTIDE SEQUENCE [LARGE SCALE GENOMIC DNA]</scope>
    <source>
        <strain evidence="4 5">DSM 101064</strain>
    </source>
</reference>
<dbReference type="GO" id="GO:0000287">
    <property type="term" value="F:magnesium ion binding"/>
    <property type="evidence" value="ECO:0007669"/>
    <property type="project" value="TreeGrafter"/>
</dbReference>
<dbReference type="GO" id="GO:0050531">
    <property type="term" value="F:mannosyl-3-phosphoglycerate phosphatase activity"/>
    <property type="evidence" value="ECO:0007669"/>
    <property type="project" value="UniProtKB-EC"/>
</dbReference>
<dbReference type="SFLD" id="SFLDG01142">
    <property type="entry name" value="C2.B.2:_Mannosyl-3-phosphoglyc"/>
    <property type="match status" value="1"/>
</dbReference>
<organism evidence="4 5">
    <name type="scientific">Yoonia ponticola</name>
    <dbReference type="NCBI Taxonomy" id="1524255"/>
    <lineage>
        <taxon>Bacteria</taxon>
        <taxon>Pseudomonadati</taxon>
        <taxon>Pseudomonadota</taxon>
        <taxon>Alphaproteobacteria</taxon>
        <taxon>Rhodobacterales</taxon>
        <taxon>Paracoccaceae</taxon>
        <taxon>Yoonia</taxon>
    </lineage>
</organism>
<name>A0A7W9BNX1_9RHOB</name>
<keyword evidence="2 4" id="KW-0378">Hydrolase</keyword>
<accession>A0A7W9BNX1</accession>
<keyword evidence="5" id="KW-1185">Reference proteome</keyword>
<dbReference type="EMBL" id="JACIJM010000017">
    <property type="protein sequence ID" value="MBB5723966.1"/>
    <property type="molecule type" value="Genomic_DNA"/>
</dbReference>
<keyword evidence="1" id="KW-0479">Metal-binding</keyword>
<dbReference type="NCBIfam" id="TIGR01486">
    <property type="entry name" value="HAD-SF-IIB-MPGP"/>
    <property type="match status" value="1"/>
</dbReference>
<evidence type="ECO:0000256" key="3">
    <source>
        <dbReference type="ARBA" id="ARBA00022842"/>
    </source>
</evidence>
<dbReference type="InterPro" id="IPR023214">
    <property type="entry name" value="HAD_sf"/>
</dbReference>
<dbReference type="AlphaFoldDB" id="A0A7W9BNX1"/>
<dbReference type="Gene3D" id="3.40.50.1000">
    <property type="entry name" value="HAD superfamily/HAD-like"/>
    <property type="match status" value="1"/>
</dbReference>
<sequence length="261" mass="27925">MTANIDLIVFTDLDGTLIDHDTYKWGAAQQALTALSDISAGVILASSKTAPEVSALRTELGLGSWPAIVENGAGLLPAHVDAIESTTQYGELRRILDGIPTELRDLFRGFGDVTIDGVVEMTGLSYDAAALAKQRAFSEPGQWLGTDSQKSEFLERLTAHGVVAQQGGRFLTLSFGGNKVDQMRRIIETHHPKYTVALGDAPNDVAMLEHATFGVVVANPHRPPLPPLQGEAGGQIIRTTAAGPLGWNTAILDLLDRLELH</sequence>
<dbReference type="Pfam" id="PF08282">
    <property type="entry name" value="Hydrolase_3"/>
    <property type="match status" value="2"/>
</dbReference>
<evidence type="ECO:0000313" key="4">
    <source>
        <dbReference type="EMBL" id="MBB5723966.1"/>
    </source>
</evidence>
<dbReference type="GO" id="GO:0005829">
    <property type="term" value="C:cytosol"/>
    <property type="evidence" value="ECO:0007669"/>
    <property type="project" value="TreeGrafter"/>
</dbReference>
<evidence type="ECO:0000313" key="5">
    <source>
        <dbReference type="Proteomes" id="UP000535415"/>
    </source>
</evidence>
<gene>
    <name evidence="4" type="ORF">FHS72_003613</name>
</gene>
<dbReference type="InterPro" id="IPR036412">
    <property type="entry name" value="HAD-like_sf"/>
</dbReference>
<dbReference type="Proteomes" id="UP000535415">
    <property type="component" value="Unassembled WGS sequence"/>
</dbReference>
<dbReference type="PANTHER" id="PTHR10000:SF8">
    <property type="entry name" value="HAD SUPERFAMILY HYDROLASE-LIKE, TYPE 3"/>
    <property type="match status" value="1"/>
</dbReference>
<dbReference type="PANTHER" id="PTHR10000">
    <property type="entry name" value="PHOSPHOSERINE PHOSPHATASE"/>
    <property type="match status" value="1"/>
</dbReference>
<comment type="caution">
    <text evidence="4">The sequence shown here is derived from an EMBL/GenBank/DDBJ whole genome shotgun (WGS) entry which is preliminary data.</text>
</comment>
<keyword evidence="3" id="KW-0460">Magnesium</keyword>
<dbReference type="SFLD" id="SFLDG01140">
    <property type="entry name" value="C2.B:_Phosphomannomutase_and_P"/>
    <property type="match status" value="1"/>
</dbReference>
<dbReference type="InterPro" id="IPR006381">
    <property type="entry name" value="HAD-SF-IIB-MPGP"/>
</dbReference>
<dbReference type="SUPFAM" id="SSF56784">
    <property type="entry name" value="HAD-like"/>
    <property type="match status" value="1"/>
</dbReference>
<protein>
    <submittedName>
        <fullName evidence="4">Mannosyl-3-phosphoglycerate phosphatase</fullName>
        <ecNumber evidence="4">3.1.3.70</ecNumber>
    </submittedName>
</protein>
<dbReference type="SFLD" id="SFLDS00003">
    <property type="entry name" value="Haloacid_Dehalogenase"/>
    <property type="match status" value="1"/>
</dbReference>
<proteinExistence type="predicted"/>
<dbReference type="GO" id="GO:0051479">
    <property type="term" value="P:mannosylglycerate biosynthetic process"/>
    <property type="evidence" value="ECO:0007669"/>
    <property type="project" value="InterPro"/>
</dbReference>
<dbReference type="RefSeq" id="WP_183531072.1">
    <property type="nucleotide sequence ID" value="NZ_JACIJM010000017.1"/>
</dbReference>
<dbReference type="Gene3D" id="3.30.980.20">
    <property type="entry name" value="Putative mannosyl-3-phosphoglycerate phosphatase, domain 2"/>
    <property type="match status" value="1"/>
</dbReference>
<dbReference type="EC" id="3.1.3.70" evidence="4"/>